<dbReference type="InterPro" id="IPR013786">
    <property type="entry name" value="AcylCoA_DH/ox_N"/>
</dbReference>
<keyword evidence="5" id="KW-0560">Oxidoreductase</keyword>
<dbReference type="SUPFAM" id="SSF47203">
    <property type="entry name" value="Acyl-CoA dehydrogenase C-terminal domain-like"/>
    <property type="match status" value="1"/>
</dbReference>
<dbReference type="PANTHER" id="PTHR43188:SF1">
    <property type="entry name" value="ACYL-COA DEHYDROGENASE"/>
    <property type="match status" value="1"/>
</dbReference>
<dbReference type="InterPro" id="IPR046373">
    <property type="entry name" value="Acyl-CoA_Oxase/DH_mid-dom_sf"/>
</dbReference>
<dbReference type="Gene3D" id="2.40.110.10">
    <property type="entry name" value="Butyryl-CoA Dehydrogenase, subunit A, domain 2"/>
    <property type="match status" value="1"/>
</dbReference>
<evidence type="ECO:0000259" key="6">
    <source>
        <dbReference type="Pfam" id="PF00441"/>
    </source>
</evidence>
<dbReference type="InterPro" id="IPR006091">
    <property type="entry name" value="Acyl-CoA_Oxase/DH_mid-dom"/>
</dbReference>
<evidence type="ECO:0000256" key="2">
    <source>
        <dbReference type="ARBA" id="ARBA00009347"/>
    </source>
</evidence>
<evidence type="ECO:0000256" key="4">
    <source>
        <dbReference type="ARBA" id="ARBA00022827"/>
    </source>
</evidence>
<evidence type="ECO:0000259" key="7">
    <source>
        <dbReference type="Pfam" id="PF02770"/>
    </source>
</evidence>
<evidence type="ECO:0000256" key="3">
    <source>
        <dbReference type="ARBA" id="ARBA00022630"/>
    </source>
</evidence>
<feature type="domain" description="Acyl-CoA dehydrogenase/oxidase C-terminal" evidence="6">
    <location>
        <begin position="267"/>
        <end position="414"/>
    </location>
</feature>
<dbReference type="Gene3D" id="1.10.540.10">
    <property type="entry name" value="Acyl-CoA dehydrogenase/oxidase, N-terminal domain"/>
    <property type="match status" value="1"/>
</dbReference>
<feature type="domain" description="Acyl-CoA dehydrogenase/oxidase N-terminal" evidence="8">
    <location>
        <begin position="49"/>
        <end position="159"/>
    </location>
</feature>
<comment type="cofactor">
    <cofactor evidence="1 5">
        <name>FAD</name>
        <dbReference type="ChEBI" id="CHEBI:57692"/>
    </cofactor>
</comment>
<dbReference type="GO" id="GO:0006635">
    <property type="term" value="P:fatty acid beta-oxidation"/>
    <property type="evidence" value="ECO:0007669"/>
    <property type="project" value="InterPro"/>
</dbReference>
<dbReference type="SUPFAM" id="SSF56645">
    <property type="entry name" value="Acyl-CoA dehydrogenase NM domain-like"/>
    <property type="match status" value="1"/>
</dbReference>
<dbReference type="GO" id="GO:0050660">
    <property type="term" value="F:flavin adenine dinucleotide binding"/>
    <property type="evidence" value="ECO:0007669"/>
    <property type="project" value="InterPro"/>
</dbReference>
<evidence type="ECO:0000313" key="9">
    <source>
        <dbReference type="EMBL" id="BBL79272.1"/>
    </source>
</evidence>
<gene>
    <name evidence="9" type="ORF">RxyAA322_11260</name>
</gene>
<evidence type="ECO:0000259" key="8">
    <source>
        <dbReference type="Pfam" id="PF02771"/>
    </source>
</evidence>
<keyword evidence="3 5" id="KW-0285">Flavoprotein</keyword>
<dbReference type="Pfam" id="PF02770">
    <property type="entry name" value="Acyl-CoA_dh_M"/>
    <property type="match status" value="1"/>
</dbReference>
<dbReference type="RefSeq" id="WP_143527301.1">
    <property type="nucleotide sequence ID" value="NZ_AP019791.1"/>
</dbReference>
<dbReference type="Pfam" id="PF02771">
    <property type="entry name" value="Acyl-CoA_dh_N"/>
    <property type="match status" value="1"/>
</dbReference>
<proteinExistence type="inferred from homology"/>
<dbReference type="Proteomes" id="UP000318065">
    <property type="component" value="Chromosome"/>
</dbReference>
<dbReference type="InterPro" id="IPR037069">
    <property type="entry name" value="AcylCoA_DH/ox_N_sf"/>
</dbReference>
<dbReference type="InterPro" id="IPR006089">
    <property type="entry name" value="Acyl-CoA_DH_CS"/>
</dbReference>
<feature type="domain" description="Acyl-CoA oxidase/dehydrogenase middle" evidence="7">
    <location>
        <begin position="164"/>
        <end position="255"/>
    </location>
</feature>
<dbReference type="InterPro" id="IPR036250">
    <property type="entry name" value="AcylCo_DH-like_C"/>
</dbReference>
<dbReference type="PANTHER" id="PTHR43188">
    <property type="entry name" value="ACYL-COENZYME A OXIDASE"/>
    <property type="match status" value="1"/>
</dbReference>
<keyword evidence="4 5" id="KW-0274">FAD</keyword>
<organism evidence="9 10">
    <name type="scientific">Rubrobacter xylanophilus</name>
    <dbReference type="NCBI Taxonomy" id="49319"/>
    <lineage>
        <taxon>Bacteria</taxon>
        <taxon>Bacillati</taxon>
        <taxon>Actinomycetota</taxon>
        <taxon>Rubrobacteria</taxon>
        <taxon>Rubrobacterales</taxon>
        <taxon>Rubrobacteraceae</taxon>
        <taxon>Rubrobacter</taxon>
    </lineage>
</organism>
<evidence type="ECO:0000313" key="10">
    <source>
        <dbReference type="Proteomes" id="UP000318065"/>
    </source>
</evidence>
<dbReference type="InterPro" id="IPR009100">
    <property type="entry name" value="AcylCoA_DH/oxidase_NM_dom_sf"/>
</dbReference>
<comment type="similarity">
    <text evidence="2 5">Belongs to the acyl-CoA dehydrogenase family.</text>
</comment>
<evidence type="ECO:0000256" key="1">
    <source>
        <dbReference type="ARBA" id="ARBA00001974"/>
    </source>
</evidence>
<dbReference type="EMBL" id="AP019791">
    <property type="protein sequence ID" value="BBL79272.1"/>
    <property type="molecule type" value="Genomic_DNA"/>
</dbReference>
<dbReference type="Gene3D" id="1.20.140.10">
    <property type="entry name" value="Butyryl-CoA Dehydrogenase, subunit A, domain 3"/>
    <property type="match status" value="1"/>
</dbReference>
<dbReference type="PROSITE" id="PS00073">
    <property type="entry name" value="ACYL_COA_DH_2"/>
    <property type="match status" value="1"/>
</dbReference>
<evidence type="ECO:0000256" key="5">
    <source>
        <dbReference type="RuleBase" id="RU362125"/>
    </source>
</evidence>
<dbReference type="OrthoDB" id="8876745at2"/>
<name>A0A510HH11_9ACTN</name>
<dbReference type="AlphaFoldDB" id="A0A510HH11"/>
<dbReference type="GO" id="GO:0003995">
    <property type="term" value="F:acyl-CoA dehydrogenase activity"/>
    <property type="evidence" value="ECO:0007669"/>
    <property type="project" value="InterPro"/>
</dbReference>
<dbReference type="Pfam" id="PF00441">
    <property type="entry name" value="Acyl-CoA_dh_1"/>
    <property type="match status" value="1"/>
</dbReference>
<reference evidence="9" key="1">
    <citation type="journal article" date="2019" name="Microbiol. Resour. Announc.">
        <title>Complete Genome Sequence of Rubrobacter xylanophilus Strain AA3-22, Isolated from Arima Onsen in Japan.</title>
        <authorList>
            <person name="Tomariguchi N."/>
            <person name="Miyazaki K."/>
        </authorList>
    </citation>
    <scope>NUCLEOTIDE SEQUENCE [LARGE SCALE GENOMIC DNA]</scope>
    <source>
        <strain evidence="9">AA3-22</strain>
    </source>
</reference>
<keyword evidence="10" id="KW-1185">Reference proteome</keyword>
<dbReference type="InterPro" id="IPR009075">
    <property type="entry name" value="AcylCo_DH/oxidase_C"/>
</dbReference>
<protein>
    <submittedName>
        <fullName evidence="9">Acyl-CoA dehydrogenase</fullName>
    </submittedName>
</protein>
<accession>A0A510HH11</accession>
<dbReference type="InterPro" id="IPR045008">
    <property type="entry name" value="ACX4-like"/>
</dbReference>
<sequence length="421" mass="45847">MSGKASHGEEADFASRNGGTSVETALRSTNVLGAGATPVDFYGVDELLTEEEQALRSRVREFVDAEVLPVIAGYWERAEYPKDILIPGLARLGVMGGSLEGYGCPGMSTVAEGLVSAEMARGDIAVFAVAVASGMVMRAIHSWGSEECRQRWLPEMAKMDKLGAFALTEPYVGSDAAHLKTHVRRNGDHYILNGAKRWIGNARDADIIMVMARDEDGEIGAFLVEKGSPGVETSFMAGKGAARVVPSFDVTLEDVRVPIENRIEGFRGFRDAGKLLTHGRFLVSCASLGQAMACYEAALAYAMDREQFGKPIASFQLVQQKLVWMLTEITAMQLLCWRLGNLIDNGRMKPEQASMAKMNNAYKTRQIAAAARDVMGSNGILLENRVIRQQADAEATFSFEGTDHVQTLVIGRKITRHNSFA</sequence>